<proteinExistence type="predicted"/>
<dbReference type="RefSeq" id="WP_015761302.1">
    <property type="nucleotide sequence ID" value="NC_013204.1"/>
</dbReference>
<dbReference type="Proteomes" id="UP000001377">
    <property type="component" value="Chromosome"/>
</dbReference>
<evidence type="ECO:0000313" key="1">
    <source>
        <dbReference type="EMBL" id="ACV56580.1"/>
    </source>
</evidence>
<evidence type="ECO:0000313" key="2">
    <source>
        <dbReference type="Proteomes" id="UP000001377"/>
    </source>
</evidence>
<accession>C8WLW7</accession>
<dbReference type="PaxDb" id="479437-Elen_2629"/>
<dbReference type="EMBL" id="CP001726">
    <property type="protein sequence ID" value="ACV56580.1"/>
    <property type="molecule type" value="Genomic_DNA"/>
</dbReference>
<dbReference type="STRING" id="479437.Elen_2629"/>
<dbReference type="eggNOG" id="ENOG50307A7">
    <property type="taxonomic scope" value="Bacteria"/>
</dbReference>
<name>C8WLW7_EGGLE</name>
<keyword evidence="2" id="KW-1185">Reference proteome</keyword>
<dbReference type="KEGG" id="ele:Elen_2629"/>
<gene>
    <name evidence="1" type="ordered locus">Elen_2629</name>
</gene>
<dbReference type="HOGENOM" id="CLU_2129212_0_0_11"/>
<sequence length="119" mass="11911">MTPSVSYDEYTARGGKLAKEAFDASLASAVASVREVMGLNEPDGEQQAAAYVGAVCAAVDVDAAYGASGGIGENVASVAVGAFSATLAGTAGVSAYDLDMRRAILRELQGSGLLYQGIG</sequence>
<protein>
    <submittedName>
        <fullName evidence="1">Uncharacterized protein</fullName>
    </submittedName>
</protein>
<organism evidence="1 2">
    <name type="scientific">Eggerthella lenta (strain ATCC 25559 / DSM 2243 / CCUG 17323 / JCM 9979 / KCTC 3265 / NCTC 11813 / VPI 0255 / 1899 B)</name>
    <name type="common">Eubacterium lentum</name>
    <dbReference type="NCBI Taxonomy" id="479437"/>
    <lineage>
        <taxon>Bacteria</taxon>
        <taxon>Bacillati</taxon>
        <taxon>Actinomycetota</taxon>
        <taxon>Coriobacteriia</taxon>
        <taxon>Eggerthellales</taxon>
        <taxon>Eggerthellaceae</taxon>
        <taxon>Eggerthella</taxon>
    </lineage>
</organism>
<reference evidence="1 2" key="1">
    <citation type="journal article" date="2009" name="Stand. Genomic Sci.">
        <title>Complete genome sequence of Eggerthella lenta type strain (IPP VPI 0255).</title>
        <authorList>
            <person name="Saunders E."/>
            <person name="Pukall R."/>
            <person name="Abt B."/>
            <person name="Lapidus A."/>
            <person name="Glavina Del Rio T."/>
            <person name="Copeland A."/>
            <person name="Tice H."/>
            <person name="Cheng J.F."/>
            <person name="Lucas S."/>
            <person name="Chen F."/>
            <person name="Nolan M."/>
            <person name="Bruce D."/>
            <person name="Goodwin L."/>
            <person name="Pitluck S."/>
            <person name="Ivanova N."/>
            <person name="Mavromatis K."/>
            <person name="Ovchinnikova G."/>
            <person name="Pati A."/>
            <person name="Chen A."/>
            <person name="Palaniappan K."/>
            <person name="Land M."/>
            <person name="Hauser L."/>
            <person name="Chang Y.J."/>
            <person name="Jeffries C.D."/>
            <person name="Chain P."/>
            <person name="Meincke L."/>
            <person name="Sims D."/>
            <person name="Brettin T."/>
            <person name="Detter J.C."/>
            <person name="Goker M."/>
            <person name="Bristow J."/>
            <person name="Eisen J.A."/>
            <person name="Markowitz V."/>
            <person name="Hugenholtz P."/>
            <person name="Kyrpides N.C."/>
            <person name="Klenk H.P."/>
            <person name="Han C."/>
        </authorList>
    </citation>
    <scope>NUCLEOTIDE SEQUENCE [LARGE SCALE GENOMIC DNA]</scope>
    <source>
        <strain evidence="2">ATCC 25559 / DSM 2243 / CCUG 17323 / JCM 9979 / KCTC 3265 / NCTC 11813 / VPI 0255 / 1899 B</strain>
    </source>
</reference>
<dbReference type="AlphaFoldDB" id="C8WLW7"/>